<dbReference type="EMBL" id="BMFY01000003">
    <property type="protein sequence ID" value="GGA09095.1"/>
    <property type="molecule type" value="Genomic_DNA"/>
</dbReference>
<dbReference type="PANTHER" id="PTHR12993">
    <property type="entry name" value="N-ACETYLGLUCOSAMINYL-PHOSPHATIDYLINOSITOL DE-N-ACETYLASE-RELATED"/>
    <property type="match status" value="1"/>
</dbReference>
<accession>A0A8J2XEM6</accession>
<dbReference type="Gene3D" id="3.40.50.10320">
    <property type="entry name" value="LmbE-like"/>
    <property type="match status" value="1"/>
</dbReference>
<dbReference type="GO" id="GO:0016137">
    <property type="term" value="P:glycoside metabolic process"/>
    <property type="evidence" value="ECO:0007669"/>
    <property type="project" value="UniProtKB-ARBA"/>
</dbReference>
<dbReference type="Proteomes" id="UP000616114">
    <property type="component" value="Unassembled WGS sequence"/>
</dbReference>
<reference evidence="2" key="2">
    <citation type="submission" date="2020-09" db="EMBL/GenBank/DDBJ databases">
        <authorList>
            <person name="Sun Q."/>
            <person name="Zhou Y."/>
        </authorList>
    </citation>
    <scope>NUCLEOTIDE SEQUENCE</scope>
    <source>
        <strain evidence="2">CGMCC 1.12785</strain>
    </source>
</reference>
<evidence type="ECO:0000313" key="2">
    <source>
        <dbReference type="EMBL" id="GGA09095.1"/>
    </source>
</evidence>
<organism evidence="2 3">
    <name type="scientific">Sediminivirga luteola</name>
    <dbReference type="NCBI Taxonomy" id="1774748"/>
    <lineage>
        <taxon>Bacteria</taxon>
        <taxon>Bacillati</taxon>
        <taxon>Actinomycetota</taxon>
        <taxon>Actinomycetes</taxon>
        <taxon>Micrococcales</taxon>
        <taxon>Brevibacteriaceae</taxon>
        <taxon>Sediminivirga</taxon>
    </lineage>
</organism>
<sequence>METLGSGPLSHSGSALAAFSLAYLSHVCSARLEAMTGLPFFDERAVERVLCVAAHPDDLEYGASAAVARWRARGIDVSYLLLTAGEAGMRSRPPHEVAPLRAGEQRAACREVGVDDLVILDFPDGTLEAGLPVREAIAGAIRRTRPQVVLTQPWDLDVSWGLNHADHRAAGIATVDAIRDADNPWVFPGLREQGLEAWGTRWLLVAGAEPDHLIDVSGEPLEQAVRSLQAHREYLAEIGGDFDPRAMLEEVTAAAAARAAPAARGSVTHALGVKAYRMG</sequence>
<keyword evidence="1" id="KW-0862">Zinc</keyword>
<protein>
    <submittedName>
        <fullName evidence="2">GlcNAc-PI de-N-acetylase</fullName>
    </submittedName>
</protein>
<dbReference type="Pfam" id="PF02585">
    <property type="entry name" value="PIG-L"/>
    <property type="match status" value="1"/>
</dbReference>
<dbReference type="GO" id="GO:0016811">
    <property type="term" value="F:hydrolase activity, acting on carbon-nitrogen (but not peptide) bonds, in linear amides"/>
    <property type="evidence" value="ECO:0007669"/>
    <property type="project" value="TreeGrafter"/>
</dbReference>
<dbReference type="SUPFAM" id="SSF102588">
    <property type="entry name" value="LmbE-like"/>
    <property type="match status" value="1"/>
</dbReference>
<name>A0A8J2XEM6_9MICO</name>
<dbReference type="AlphaFoldDB" id="A0A8J2XEM6"/>
<dbReference type="PANTHER" id="PTHR12993:SF28">
    <property type="entry name" value="LMBE FAMILY PROTEIN"/>
    <property type="match status" value="1"/>
</dbReference>
<dbReference type="InterPro" id="IPR024078">
    <property type="entry name" value="LmbE-like_dom_sf"/>
</dbReference>
<proteinExistence type="predicted"/>
<reference evidence="2" key="1">
    <citation type="journal article" date="2014" name="Int. J. Syst. Evol. Microbiol.">
        <title>Complete genome sequence of Corynebacterium casei LMG S-19264T (=DSM 44701T), isolated from a smear-ripened cheese.</title>
        <authorList>
            <consortium name="US DOE Joint Genome Institute (JGI-PGF)"/>
            <person name="Walter F."/>
            <person name="Albersmeier A."/>
            <person name="Kalinowski J."/>
            <person name="Ruckert C."/>
        </authorList>
    </citation>
    <scope>NUCLEOTIDE SEQUENCE</scope>
    <source>
        <strain evidence="2">CGMCC 1.12785</strain>
    </source>
</reference>
<gene>
    <name evidence="2" type="ORF">GCM10011333_10090</name>
</gene>
<evidence type="ECO:0000256" key="1">
    <source>
        <dbReference type="ARBA" id="ARBA00022833"/>
    </source>
</evidence>
<dbReference type="InterPro" id="IPR003737">
    <property type="entry name" value="GlcNAc_PI_deacetylase-related"/>
</dbReference>
<evidence type="ECO:0000313" key="3">
    <source>
        <dbReference type="Proteomes" id="UP000616114"/>
    </source>
</evidence>
<keyword evidence="3" id="KW-1185">Reference proteome</keyword>
<comment type="caution">
    <text evidence="2">The sequence shown here is derived from an EMBL/GenBank/DDBJ whole genome shotgun (WGS) entry which is preliminary data.</text>
</comment>